<feature type="transmembrane region" description="Helical" evidence="1">
    <location>
        <begin position="322"/>
        <end position="342"/>
    </location>
</feature>
<keyword evidence="1" id="KW-0812">Transmembrane</keyword>
<dbReference type="PANTHER" id="PTHR16214:SF3">
    <property type="entry name" value="TRANSMEMBRANE PROTEIN 260"/>
    <property type="match status" value="1"/>
</dbReference>
<dbReference type="InterPro" id="IPR052724">
    <property type="entry name" value="GT117_domain-containing"/>
</dbReference>
<dbReference type="EMBL" id="JABFRW010000140">
    <property type="protein sequence ID" value="NOT34705.1"/>
    <property type="molecule type" value="Genomic_DNA"/>
</dbReference>
<feature type="transmembrane region" description="Helical" evidence="1">
    <location>
        <begin position="59"/>
        <end position="87"/>
    </location>
</feature>
<proteinExistence type="predicted"/>
<name>A0A849SRN9_UNCEI</name>
<feature type="transmembrane region" description="Helical" evidence="1">
    <location>
        <begin position="184"/>
        <end position="217"/>
    </location>
</feature>
<feature type="transmembrane region" description="Helical" evidence="1">
    <location>
        <begin position="300"/>
        <end position="317"/>
    </location>
</feature>
<dbReference type="Pfam" id="PF11028">
    <property type="entry name" value="TMEM260-like"/>
    <property type="match status" value="1"/>
</dbReference>
<dbReference type="Proteomes" id="UP000580839">
    <property type="component" value="Unassembled WGS sequence"/>
</dbReference>
<protein>
    <submittedName>
        <fullName evidence="2">DUF2723 domain-containing protein</fullName>
    </submittedName>
</protein>
<feature type="transmembrane region" description="Helical" evidence="1">
    <location>
        <begin position="374"/>
        <end position="392"/>
    </location>
</feature>
<dbReference type="PANTHER" id="PTHR16214">
    <property type="entry name" value="TRANSMEMBRANE PROTEIN 260"/>
    <property type="match status" value="1"/>
</dbReference>
<feature type="transmembrane region" description="Helical" evidence="1">
    <location>
        <begin position="348"/>
        <end position="367"/>
    </location>
</feature>
<gene>
    <name evidence="2" type="ORF">HOP12_11120</name>
</gene>
<accession>A0A849SRN9</accession>
<organism evidence="2 3">
    <name type="scientific">Eiseniibacteriota bacterium</name>
    <dbReference type="NCBI Taxonomy" id="2212470"/>
    <lineage>
        <taxon>Bacteria</taxon>
        <taxon>Candidatus Eiseniibacteriota</taxon>
    </lineage>
</organism>
<keyword evidence="1" id="KW-0472">Membrane</keyword>
<dbReference type="InterPro" id="IPR021280">
    <property type="entry name" value="TMEM260-like"/>
</dbReference>
<sequence>MPAALLASALAAVAYLSTSGFTLGFVDHGEVSAAAATLGIPHPTGYPTLMLIGFAAVRLLPFAPLVSLSVLAALLVAASVGALTIAFDGLLARLSIRRTGPARGAKRSNAEPRASTGAGRSLSPARRALVAAAAALLTGLNGMWWEQSLGFEAYALHTLVLAVLVHVYFVWLDAATRETRPRGAALAFGAVLGLAFTTHLSVVLLAPAMLVLALWRLGVNRRLVARLVAVVPGFLLGLAPYLYLPWRSAAQPRFDWGNPEVGWRLWDHVTGKQFRVWMFSEPGTFELQTGYFLARLPHSWGWLGLAAAAVGLVLLVGRERRIAVFAALLIASSMIYAGGYGILEIVPYYLPAILALGFAVAVALATLAERRGVAAALGAGALLVLASVAFNAPQLSERGERPVEWMVRDVLEPLPARAVVVSAQWDIWVSGSYFVQAVEGVRPDVTVIDHELLRRSWYLDELERRDPELARRARPAIQRFREAVEPFERGRPYDARTLDLAYTGLIDGLIDAAAADRPVFASRDLPAGRAPRFRRVAQGLLLRLTNGADYLPQLAVRERSVRRGGEPRLYEGMLLASRARSHMTRAIYEARHGRDSLAALELAAAQGCNPGWRAGPLPAQPWRGNQFLGEQVAYFAELPAATLADVIDAARSEAAAESSTAAIR</sequence>
<evidence type="ECO:0000313" key="3">
    <source>
        <dbReference type="Proteomes" id="UP000580839"/>
    </source>
</evidence>
<evidence type="ECO:0000256" key="1">
    <source>
        <dbReference type="SAM" id="Phobius"/>
    </source>
</evidence>
<feature type="transmembrane region" description="Helical" evidence="1">
    <location>
        <begin position="223"/>
        <end position="244"/>
    </location>
</feature>
<dbReference type="AlphaFoldDB" id="A0A849SRN9"/>
<reference evidence="2 3" key="1">
    <citation type="submission" date="2020-04" db="EMBL/GenBank/DDBJ databases">
        <title>Metagenomic profiling of ammonia- and methane-oxidizing microorganisms in a Dutch drinking water treatment plant.</title>
        <authorList>
            <person name="Poghosyan L."/>
            <person name="Leucker S."/>
        </authorList>
    </citation>
    <scope>NUCLEOTIDE SEQUENCE [LARGE SCALE GENOMIC DNA]</scope>
    <source>
        <strain evidence="2">S-RSF-IL-03</strain>
    </source>
</reference>
<evidence type="ECO:0000313" key="2">
    <source>
        <dbReference type="EMBL" id="NOT34705.1"/>
    </source>
</evidence>
<feature type="transmembrane region" description="Helical" evidence="1">
    <location>
        <begin position="151"/>
        <end position="172"/>
    </location>
</feature>
<keyword evidence="1" id="KW-1133">Transmembrane helix</keyword>
<comment type="caution">
    <text evidence="2">The sequence shown here is derived from an EMBL/GenBank/DDBJ whole genome shotgun (WGS) entry which is preliminary data.</text>
</comment>